<dbReference type="AlphaFoldDB" id="A0A1A3CGB2"/>
<dbReference type="InterPro" id="IPR052336">
    <property type="entry name" value="MlaD_Phospholipid_Transporter"/>
</dbReference>
<dbReference type="eggNOG" id="COG1463">
    <property type="taxonomic scope" value="Bacteria"/>
</dbReference>
<feature type="domain" description="Mce/MlaD" evidence="2">
    <location>
        <begin position="42"/>
        <end position="124"/>
    </location>
</feature>
<keyword evidence="1" id="KW-1133">Transmembrane helix</keyword>
<reference evidence="3 4" key="1">
    <citation type="submission" date="2016-06" db="EMBL/GenBank/DDBJ databases">
        <authorList>
            <person name="Kjaerup R.B."/>
            <person name="Dalgaard T.S."/>
            <person name="Juul-Madsen H.R."/>
        </authorList>
    </citation>
    <scope>NUCLEOTIDE SEQUENCE [LARGE SCALE GENOMIC DNA]</scope>
    <source>
        <strain evidence="3 4">1081914.2</strain>
    </source>
</reference>
<comment type="caution">
    <text evidence="3">The sequence shown here is derived from an EMBL/GenBank/DDBJ whole genome shotgun (WGS) entry which is preliminary data.</text>
</comment>
<accession>A0A1A3CGB2</accession>
<protein>
    <submittedName>
        <fullName evidence="3">Mammalian cell entry protein</fullName>
    </submittedName>
</protein>
<keyword evidence="1" id="KW-0472">Membrane</keyword>
<evidence type="ECO:0000259" key="2">
    <source>
        <dbReference type="Pfam" id="PF02470"/>
    </source>
</evidence>
<evidence type="ECO:0000313" key="3">
    <source>
        <dbReference type="EMBL" id="OBI85422.1"/>
    </source>
</evidence>
<dbReference type="Proteomes" id="UP000093795">
    <property type="component" value="Unassembled WGS sequence"/>
</dbReference>
<dbReference type="NCBIfam" id="TIGR00996">
    <property type="entry name" value="Mtu_fam_mce"/>
    <property type="match status" value="1"/>
</dbReference>
<dbReference type="InterPro" id="IPR003399">
    <property type="entry name" value="Mce/MlaD"/>
</dbReference>
<gene>
    <name evidence="3" type="ORF">A9X01_17830</name>
</gene>
<name>A0A1A3CGB2_MYCAS</name>
<keyword evidence="1" id="KW-0812">Transmembrane</keyword>
<dbReference type="PANTHER" id="PTHR33371">
    <property type="entry name" value="INTERMEMBRANE PHOSPHOLIPID TRANSPORT SYSTEM BINDING PROTEIN MLAD-RELATED"/>
    <property type="match status" value="1"/>
</dbReference>
<dbReference type="GO" id="GO:0005576">
    <property type="term" value="C:extracellular region"/>
    <property type="evidence" value="ECO:0007669"/>
    <property type="project" value="TreeGrafter"/>
</dbReference>
<dbReference type="EMBL" id="LZKQ01000117">
    <property type="protein sequence ID" value="OBI85422.1"/>
    <property type="molecule type" value="Genomic_DNA"/>
</dbReference>
<evidence type="ECO:0000256" key="1">
    <source>
        <dbReference type="SAM" id="Phobius"/>
    </source>
</evidence>
<proteinExistence type="predicted"/>
<organism evidence="3 4">
    <name type="scientific">Mycobacterium asiaticum</name>
    <dbReference type="NCBI Taxonomy" id="1790"/>
    <lineage>
        <taxon>Bacteria</taxon>
        <taxon>Bacillati</taxon>
        <taxon>Actinomycetota</taxon>
        <taxon>Actinomycetes</taxon>
        <taxon>Mycobacteriales</taxon>
        <taxon>Mycobacteriaceae</taxon>
        <taxon>Mycobacterium</taxon>
    </lineage>
</organism>
<feature type="transmembrane region" description="Helical" evidence="1">
    <location>
        <begin position="12"/>
        <end position="31"/>
    </location>
</feature>
<dbReference type="RefSeq" id="WP_065120624.1">
    <property type="nucleotide sequence ID" value="NZ_LZKQ01000117.1"/>
</dbReference>
<dbReference type="OrthoDB" id="4741753at2"/>
<evidence type="ECO:0000313" key="4">
    <source>
        <dbReference type="Proteomes" id="UP000093795"/>
    </source>
</evidence>
<dbReference type="STRING" id="1790.A5645_00085"/>
<sequence>MLHLPRRVFIQLTVFTVIAVGVLAVTFLHFVKLPAMLFGVGRYTVTVQLAEAGGLYGTGNVTYRGFEVGRVESVRLADIDAGAGTRTGVIAVLSLKSGIDIPSDLRAEVHSHTAIGESYLDLLPRNATSRPLRDGDVITLADTSVPPDINALLSAANTALAAIPRENLKTVVDESYTAVAGLGPELSRLVLGSSKLAIDARQNLDPLVALIDRAPAVLDSQTRSSDEIASWAAHLATVTAELQTHDPAVAAVIDRGGPALGEVRELTERLQPTLPILLANLVSVGQVALTYQNDIEQLLVVFPMAISAEQAGILANLNTKQAYRGQYLSFNLNLNLPPPCTTGFLPPQQQRVPTFEDYPARPAGDLYCRVPQDSPLNVRGARNIPCETVPGKRAPTVKLCESDEPYVPLNDGFNWKGDPNATLSGQDIPQLPPAPPIPAAEYDPATGTFIGPDGRRYTQSDLAQTAPKDKTWQTMLLPPGS</sequence>
<dbReference type="PANTHER" id="PTHR33371:SF16">
    <property type="entry name" value="MCE-FAMILY PROTEIN MCE3F"/>
    <property type="match status" value="1"/>
</dbReference>
<dbReference type="InterPro" id="IPR005693">
    <property type="entry name" value="Mce"/>
</dbReference>
<dbReference type="Pfam" id="PF02470">
    <property type="entry name" value="MlaD"/>
    <property type="match status" value="1"/>
</dbReference>